<comment type="caution">
    <text evidence="1">The sequence shown here is derived from an EMBL/GenBank/DDBJ whole genome shotgun (WGS) entry which is preliminary data.</text>
</comment>
<evidence type="ECO:0000313" key="1">
    <source>
        <dbReference type="EMBL" id="KAJ8418377.1"/>
    </source>
</evidence>
<accession>A0AAD7X2S4</accession>
<sequence length="108" mass="12171">MPHCRRKEQSGAHKWSVSVNRVPLYHLQNTGMRVAQGQHAWFPSAVDRSEITGAGTQGLVQIYLISLSSCFLFENLHQIALNMCPAFNFCHAVYIHLLRGHSAHFLKG</sequence>
<dbReference type="EMBL" id="JAINUG010000002">
    <property type="protein sequence ID" value="KAJ8418377.1"/>
    <property type="molecule type" value="Genomic_DNA"/>
</dbReference>
<name>A0AAD7X2S4_9TELE</name>
<organism evidence="1 2">
    <name type="scientific">Aldrovandia affinis</name>
    <dbReference type="NCBI Taxonomy" id="143900"/>
    <lineage>
        <taxon>Eukaryota</taxon>
        <taxon>Metazoa</taxon>
        <taxon>Chordata</taxon>
        <taxon>Craniata</taxon>
        <taxon>Vertebrata</taxon>
        <taxon>Euteleostomi</taxon>
        <taxon>Actinopterygii</taxon>
        <taxon>Neopterygii</taxon>
        <taxon>Teleostei</taxon>
        <taxon>Notacanthiformes</taxon>
        <taxon>Halosauridae</taxon>
        <taxon>Aldrovandia</taxon>
    </lineage>
</organism>
<dbReference type="AlphaFoldDB" id="A0AAD7X2S4"/>
<proteinExistence type="predicted"/>
<gene>
    <name evidence="1" type="ORF">AAFF_G00140860</name>
</gene>
<evidence type="ECO:0000313" key="2">
    <source>
        <dbReference type="Proteomes" id="UP001221898"/>
    </source>
</evidence>
<dbReference type="Proteomes" id="UP001221898">
    <property type="component" value="Unassembled WGS sequence"/>
</dbReference>
<keyword evidence="2" id="KW-1185">Reference proteome</keyword>
<reference evidence="1" key="1">
    <citation type="journal article" date="2023" name="Science">
        <title>Genome structures resolve the early diversification of teleost fishes.</title>
        <authorList>
            <person name="Parey E."/>
            <person name="Louis A."/>
            <person name="Montfort J."/>
            <person name="Bouchez O."/>
            <person name="Roques C."/>
            <person name="Iampietro C."/>
            <person name="Lluch J."/>
            <person name="Castinel A."/>
            <person name="Donnadieu C."/>
            <person name="Desvignes T."/>
            <person name="Floi Bucao C."/>
            <person name="Jouanno E."/>
            <person name="Wen M."/>
            <person name="Mejri S."/>
            <person name="Dirks R."/>
            <person name="Jansen H."/>
            <person name="Henkel C."/>
            <person name="Chen W.J."/>
            <person name="Zahm M."/>
            <person name="Cabau C."/>
            <person name="Klopp C."/>
            <person name="Thompson A.W."/>
            <person name="Robinson-Rechavi M."/>
            <person name="Braasch I."/>
            <person name="Lecointre G."/>
            <person name="Bobe J."/>
            <person name="Postlethwait J.H."/>
            <person name="Berthelot C."/>
            <person name="Roest Crollius H."/>
            <person name="Guiguen Y."/>
        </authorList>
    </citation>
    <scope>NUCLEOTIDE SEQUENCE</scope>
    <source>
        <strain evidence="1">NC1722</strain>
    </source>
</reference>
<protein>
    <submittedName>
        <fullName evidence="1">Uncharacterized protein</fullName>
    </submittedName>
</protein>